<name>A0A1Y0CSJ2_9BACI</name>
<dbReference type="EMBL" id="CP020880">
    <property type="protein sequence ID" value="ART77926.1"/>
    <property type="molecule type" value="Genomic_DNA"/>
</dbReference>
<dbReference type="InterPro" id="IPR000522">
    <property type="entry name" value="ABC_transptr_permease_BtuC"/>
</dbReference>
<dbReference type="GO" id="GO:0022857">
    <property type="term" value="F:transmembrane transporter activity"/>
    <property type="evidence" value="ECO:0007669"/>
    <property type="project" value="InterPro"/>
</dbReference>
<keyword evidence="5 8" id="KW-0812">Transmembrane</keyword>
<protein>
    <submittedName>
        <fullName evidence="9 10">Iron ABC transporter</fullName>
    </submittedName>
</protein>
<dbReference type="PANTHER" id="PTHR30472:SF65">
    <property type="entry name" value="SIDEROPHORE TRANSPORT SYSTEM PERMEASE PROTEIN YFIZ-RELATED"/>
    <property type="match status" value="1"/>
</dbReference>
<dbReference type="InterPro" id="IPR037294">
    <property type="entry name" value="ABC_BtuC-like"/>
</dbReference>
<dbReference type="GO" id="GO:0033214">
    <property type="term" value="P:siderophore-iron import into cell"/>
    <property type="evidence" value="ECO:0007669"/>
    <property type="project" value="TreeGrafter"/>
</dbReference>
<dbReference type="GeneID" id="96740422"/>
<proteinExistence type="inferred from homology"/>
<evidence type="ECO:0000313" key="9">
    <source>
        <dbReference type="EMBL" id="ART77926.1"/>
    </source>
</evidence>
<dbReference type="PANTHER" id="PTHR30472">
    <property type="entry name" value="FERRIC ENTEROBACTIN TRANSPORT SYSTEM PERMEASE PROTEIN"/>
    <property type="match status" value="1"/>
</dbReference>
<feature type="transmembrane region" description="Helical" evidence="8">
    <location>
        <begin position="192"/>
        <end position="214"/>
    </location>
</feature>
<feature type="transmembrane region" description="Helical" evidence="8">
    <location>
        <begin position="151"/>
        <end position="172"/>
    </location>
</feature>
<feature type="transmembrane region" description="Helical" evidence="8">
    <location>
        <begin position="281"/>
        <end position="303"/>
    </location>
</feature>
<evidence type="ECO:0000256" key="2">
    <source>
        <dbReference type="ARBA" id="ARBA00007935"/>
    </source>
</evidence>
<evidence type="ECO:0000256" key="6">
    <source>
        <dbReference type="ARBA" id="ARBA00022989"/>
    </source>
</evidence>
<reference evidence="9 11" key="1">
    <citation type="submission" date="2017-04" db="EMBL/GenBank/DDBJ databases">
        <title>Complete Genome Sequence of the Bacillus horikoshii 20a strain from Cuatro Cienegas, Coahuila, Mexico.</title>
        <authorList>
            <person name="Zarza E."/>
            <person name="Alcaraz L.D."/>
            <person name="Aguilar-Salinas B."/>
            <person name="Islas A."/>
            <person name="Olmedo-Alvarez G."/>
        </authorList>
    </citation>
    <scope>NUCLEOTIDE SEQUENCE [LARGE SCALE GENOMIC DNA]</scope>
    <source>
        <strain evidence="9 11">20a</strain>
    </source>
</reference>
<reference evidence="10 12" key="2">
    <citation type="submission" date="2019-08" db="EMBL/GenBank/DDBJ databases">
        <title>Bacillus genomes from the desert of Cuatro Cienegas, Coahuila.</title>
        <authorList>
            <person name="Olmedo-Alvarez G."/>
        </authorList>
    </citation>
    <scope>NUCLEOTIDE SEQUENCE [LARGE SCALE GENOMIC DNA]</scope>
    <source>
        <strain evidence="10 12">CH88_3T</strain>
    </source>
</reference>
<dbReference type="FunFam" id="1.10.3470.10:FF:000001">
    <property type="entry name" value="Vitamin B12 ABC transporter permease BtuC"/>
    <property type="match status" value="1"/>
</dbReference>
<sequence length="334" mass="35443">MLLRKNTHKVFGLLIGFLLLLLSFVASIIYGYTDTSFSLAIDAFRNFDGSNEHIIVQSVRLPRAIIAAVVGGSLAIAGLWMQALTKNPLASPGIFGINAGASFFVVVAVSFFSVTSLQTYTWLAFAGAALAAFAVYFIGSIGREGLTPMKLTLAGAAFAAMFSSLTQGLLVVNETALDQVLFWLAGSVQGRSLDMVYAVLPYIAVAWFASFFIGKKINLLAMGDDVATSLGVKIGFLKITAAIIIILLAGGSVAIAGPIVFIGIVIPHVARYLVGTDHRWLAPYCGLLGGILLLIADIGARYVIMPQEVPVGVMTAVIGTPFFIYIARRGFHGK</sequence>
<dbReference type="RefSeq" id="WP_088019444.1">
    <property type="nucleotide sequence ID" value="NZ_CP020880.1"/>
</dbReference>
<evidence type="ECO:0000256" key="1">
    <source>
        <dbReference type="ARBA" id="ARBA00004651"/>
    </source>
</evidence>
<gene>
    <name evidence="9" type="ORF">B4U37_18640</name>
    <name evidence="10" type="ORF">FZC74_08295</name>
</gene>
<feature type="transmembrane region" description="Helical" evidence="8">
    <location>
        <begin position="93"/>
        <end position="114"/>
    </location>
</feature>
<keyword evidence="7 8" id="KW-0472">Membrane</keyword>
<dbReference type="Pfam" id="PF01032">
    <property type="entry name" value="FecCD"/>
    <property type="match status" value="1"/>
</dbReference>
<evidence type="ECO:0000256" key="7">
    <source>
        <dbReference type="ARBA" id="ARBA00023136"/>
    </source>
</evidence>
<keyword evidence="6 8" id="KW-1133">Transmembrane helix</keyword>
<feature type="transmembrane region" description="Helical" evidence="8">
    <location>
        <begin position="64"/>
        <end position="81"/>
    </location>
</feature>
<dbReference type="Gene3D" id="1.10.3470.10">
    <property type="entry name" value="ABC transporter involved in vitamin B12 uptake, BtuC"/>
    <property type="match status" value="1"/>
</dbReference>
<evidence type="ECO:0000313" key="10">
    <source>
        <dbReference type="EMBL" id="TYS60134.1"/>
    </source>
</evidence>
<keyword evidence="3" id="KW-0813">Transport</keyword>
<dbReference type="GO" id="GO:0005886">
    <property type="term" value="C:plasma membrane"/>
    <property type="evidence" value="ECO:0007669"/>
    <property type="project" value="UniProtKB-SubCell"/>
</dbReference>
<dbReference type="SUPFAM" id="SSF81345">
    <property type="entry name" value="ABC transporter involved in vitamin B12 uptake, BtuC"/>
    <property type="match status" value="1"/>
</dbReference>
<organism evidence="10 12">
    <name type="scientific">Sutcliffiella horikoshii</name>
    <dbReference type="NCBI Taxonomy" id="79883"/>
    <lineage>
        <taxon>Bacteria</taxon>
        <taxon>Bacillati</taxon>
        <taxon>Bacillota</taxon>
        <taxon>Bacilli</taxon>
        <taxon>Bacillales</taxon>
        <taxon>Bacillaceae</taxon>
        <taxon>Sutcliffiella</taxon>
    </lineage>
</organism>
<dbReference type="Proteomes" id="UP000323393">
    <property type="component" value="Unassembled WGS sequence"/>
</dbReference>
<feature type="transmembrane region" description="Helical" evidence="8">
    <location>
        <begin position="309"/>
        <end position="327"/>
    </location>
</feature>
<evidence type="ECO:0000313" key="12">
    <source>
        <dbReference type="Proteomes" id="UP000323393"/>
    </source>
</evidence>
<evidence type="ECO:0000256" key="3">
    <source>
        <dbReference type="ARBA" id="ARBA00022448"/>
    </source>
</evidence>
<dbReference type="Proteomes" id="UP000195573">
    <property type="component" value="Chromosome"/>
</dbReference>
<dbReference type="CDD" id="cd06550">
    <property type="entry name" value="TM_ABC_iron-siderophores_like"/>
    <property type="match status" value="1"/>
</dbReference>
<evidence type="ECO:0000313" key="11">
    <source>
        <dbReference type="Proteomes" id="UP000195573"/>
    </source>
</evidence>
<keyword evidence="4" id="KW-1003">Cell membrane</keyword>
<comment type="subcellular location">
    <subcellularLocation>
        <location evidence="1">Cell membrane</location>
        <topology evidence="1">Multi-pass membrane protein</topology>
    </subcellularLocation>
</comment>
<comment type="similarity">
    <text evidence="2">Belongs to the binding-protein-dependent transport system permease family. FecCD subfamily.</text>
</comment>
<evidence type="ECO:0000256" key="5">
    <source>
        <dbReference type="ARBA" id="ARBA00022692"/>
    </source>
</evidence>
<feature type="transmembrane region" description="Helical" evidence="8">
    <location>
        <begin position="120"/>
        <end position="139"/>
    </location>
</feature>
<evidence type="ECO:0000256" key="8">
    <source>
        <dbReference type="SAM" id="Phobius"/>
    </source>
</evidence>
<dbReference type="AlphaFoldDB" id="A0A1Y0CSJ2"/>
<accession>A0A1Y0CSJ2</accession>
<keyword evidence="11" id="KW-1185">Reference proteome</keyword>
<dbReference type="EMBL" id="VTEU01000002">
    <property type="protein sequence ID" value="TYS60134.1"/>
    <property type="molecule type" value="Genomic_DNA"/>
</dbReference>
<evidence type="ECO:0000256" key="4">
    <source>
        <dbReference type="ARBA" id="ARBA00022475"/>
    </source>
</evidence>
<dbReference type="KEGG" id="bhk:B4U37_18640"/>